<accession>A0AAW1X939</accession>
<keyword evidence="3" id="KW-1185">Reference proteome</keyword>
<protein>
    <submittedName>
        <fullName evidence="2">Uncharacterized protein</fullName>
    </submittedName>
</protein>
<comment type="caution">
    <text evidence="2">The sequence shown here is derived from an EMBL/GenBank/DDBJ whole genome shotgun (WGS) entry which is preliminary data.</text>
</comment>
<evidence type="ECO:0000313" key="2">
    <source>
        <dbReference type="EMBL" id="KAK9932898.1"/>
    </source>
</evidence>
<proteinExistence type="predicted"/>
<gene>
    <name evidence="2" type="ORF">M0R45_020119</name>
</gene>
<organism evidence="2 3">
    <name type="scientific">Rubus argutus</name>
    <name type="common">Southern blackberry</name>
    <dbReference type="NCBI Taxonomy" id="59490"/>
    <lineage>
        <taxon>Eukaryota</taxon>
        <taxon>Viridiplantae</taxon>
        <taxon>Streptophyta</taxon>
        <taxon>Embryophyta</taxon>
        <taxon>Tracheophyta</taxon>
        <taxon>Spermatophyta</taxon>
        <taxon>Magnoliopsida</taxon>
        <taxon>eudicotyledons</taxon>
        <taxon>Gunneridae</taxon>
        <taxon>Pentapetalae</taxon>
        <taxon>rosids</taxon>
        <taxon>fabids</taxon>
        <taxon>Rosales</taxon>
        <taxon>Rosaceae</taxon>
        <taxon>Rosoideae</taxon>
        <taxon>Rosoideae incertae sedis</taxon>
        <taxon>Rubus</taxon>
    </lineage>
</organism>
<keyword evidence="1" id="KW-0175">Coiled coil</keyword>
<reference evidence="2 3" key="1">
    <citation type="journal article" date="2023" name="G3 (Bethesda)">
        <title>A chromosome-length genome assembly and annotation of blackberry (Rubus argutus, cv. 'Hillquist').</title>
        <authorList>
            <person name="Bruna T."/>
            <person name="Aryal R."/>
            <person name="Dudchenko O."/>
            <person name="Sargent D.J."/>
            <person name="Mead D."/>
            <person name="Buti M."/>
            <person name="Cavallini A."/>
            <person name="Hytonen T."/>
            <person name="Andres J."/>
            <person name="Pham M."/>
            <person name="Weisz D."/>
            <person name="Mascagni F."/>
            <person name="Usai G."/>
            <person name="Natali L."/>
            <person name="Bassil N."/>
            <person name="Fernandez G.E."/>
            <person name="Lomsadze A."/>
            <person name="Armour M."/>
            <person name="Olukolu B."/>
            <person name="Poorten T."/>
            <person name="Britton C."/>
            <person name="Davik J."/>
            <person name="Ashrafi H."/>
            <person name="Aiden E.L."/>
            <person name="Borodovsky M."/>
            <person name="Worthington M."/>
        </authorList>
    </citation>
    <scope>NUCLEOTIDE SEQUENCE [LARGE SCALE GENOMIC DNA]</scope>
    <source>
        <strain evidence="2">PI 553951</strain>
    </source>
</reference>
<evidence type="ECO:0000256" key="1">
    <source>
        <dbReference type="SAM" id="Coils"/>
    </source>
</evidence>
<sequence length="130" mass="15317">MRLERERERRYLRDENKGLQAQLQDTAEAVQAAGELLLIRLKEADEAVATAQRQATEAKQETNKAYMKIEKLKIKHEKEISNLNELLAQSRLTKERWKEEFEPFYNAEDGELRKLTEPSSWFSGYDRCNI</sequence>
<name>A0AAW1X939_RUBAR</name>
<evidence type="ECO:0000313" key="3">
    <source>
        <dbReference type="Proteomes" id="UP001457282"/>
    </source>
</evidence>
<feature type="coiled-coil region" evidence="1">
    <location>
        <begin position="41"/>
        <end position="100"/>
    </location>
</feature>
<dbReference type="AlphaFoldDB" id="A0AAW1X939"/>
<dbReference type="EMBL" id="JBEDUW010000004">
    <property type="protein sequence ID" value="KAK9932898.1"/>
    <property type="molecule type" value="Genomic_DNA"/>
</dbReference>
<dbReference type="Proteomes" id="UP001457282">
    <property type="component" value="Unassembled WGS sequence"/>
</dbReference>